<evidence type="ECO:0000256" key="1">
    <source>
        <dbReference type="SAM" id="MobiDB-lite"/>
    </source>
</evidence>
<feature type="region of interest" description="Disordered" evidence="1">
    <location>
        <begin position="89"/>
        <end position="143"/>
    </location>
</feature>
<dbReference type="Proteomes" id="UP001201163">
    <property type="component" value="Unassembled WGS sequence"/>
</dbReference>
<keyword evidence="3" id="KW-1185">Reference proteome</keyword>
<evidence type="ECO:0000313" key="3">
    <source>
        <dbReference type="Proteomes" id="UP001201163"/>
    </source>
</evidence>
<comment type="caution">
    <text evidence="2">The sequence shown here is derived from an EMBL/GenBank/DDBJ whole genome shotgun (WGS) entry which is preliminary data.</text>
</comment>
<dbReference type="EMBL" id="JAKELL010000463">
    <property type="protein sequence ID" value="KAH8976754.1"/>
    <property type="molecule type" value="Genomic_DNA"/>
</dbReference>
<proteinExistence type="predicted"/>
<name>A0AAD4L7S6_9AGAM</name>
<evidence type="ECO:0000313" key="2">
    <source>
        <dbReference type="EMBL" id="KAH8976754.1"/>
    </source>
</evidence>
<accession>A0AAD4L7S6</accession>
<dbReference type="AlphaFoldDB" id="A0AAD4L7S6"/>
<reference evidence="2" key="1">
    <citation type="submission" date="2022-01" db="EMBL/GenBank/DDBJ databases">
        <title>Comparative genomics reveals a dynamic genome evolution in the ectomycorrhizal milk-cap (Lactarius) mushrooms.</title>
        <authorList>
            <consortium name="DOE Joint Genome Institute"/>
            <person name="Lebreton A."/>
            <person name="Tang N."/>
            <person name="Kuo A."/>
            <person name="LaButti K."/>
            <person name="Drula E."/>
            <person name="Barry K."/>
            <person name="Clum A."/>
            <person name="Lipzen A."/>
            <person name="Mousain D."/>
            <person name="Ng V."/>
            <person name="Wang R."/>
            <person name="Wang X."/>
            <person name="Dai Y."/>
            <person name="Henrissat B."/>
            <person name="Grigoriev I.V."/>
            <person name="Guerin-Laguette A."/>
            <person name="Yu F."/>
            <person name="Martin F.M."/>
        </authorList>
    </citation>
    <scope>NUCLEOTIDE SEQUENCE</scope>
    <source>
        <strain evidence="2">QP</strain>
    </source>
</reference>
<sequence>MSLMFSRASCLASLTPSSCSSPVTRPLSPFILSALALPNERPIITLTPLINLLDNDDNDAFLATHTPLSPSPQSRVEDDTTLNRGVKTADTSVSTPHTPHHPPLFPSCALEKPRDPDEVEPTTPHHHTSTPRPDSPAPQTAIVPTNHPLHAHIHAKRKRGYDANDKNPHKHLVRQLTIRTTPLPKFKKYQCQPTIQKYVPPKNQQMPSHYLKPGEKPKTTDSAEPLTFNAAQQHAKDPEYPINPFEADPLSAVQGFWKKYHPIDVPKEDSM</sequence>
<organism evidence="2 3">
    <name type="scientific">Lactarius akahatsu</name>
    <dbReference type="NCBI Taxonomy" id="416441"/>
    <lineage>
        <taxon>Eukaryota</taxon>
        <taxon>Fungi</taxon>
        <taxon>Dikarya</taxon>
        <taxon>Basidiomycota</taxon>
        <taxon>Agaricomycotina</taxon>
        <taxon>Agaricomycetes</taxon>
        <taxon>Russulales</taxon>
        <taxon>Russulaceae</taxon>
        <taxon>Lactarius</taxon>
    </lineage>
</organism>
<gene>
    <name evidence="2" type="ORF">EDB92DRAFT_1823268</name>
</gene>
<protein>
    <submittedName>
        <fullName evidence="2">Uncharacterized protein</fullName>
    </submittedName>
</protein>